<dbReference type="AlphaFoldDB" id="K6UF35"/>
<dbReference type="InterPro" id="IPR008780">
    <property type="entry name" value="Plasmodium_Vir"/>
</dbReference>
<proteinExistence type="predicted"/>
<keyword evidence="2" id="KW-1185">Reference proteome</keyword>
<dbReference type="GeneID" id="14695953"/>
<dbReference type="Proteomes" id="UP000006319">
    <property type="component" value="Unassembled WGS sequence"/>
</dbReference>
<accession>K6UF35</accession>
<dbReference type="VEuPathDB" id="PlasmoDB:PCYB_001590"/>
<gene>
    <name evidence="1" type="ORF">PCYB_001590</name>
</gene>
<dbReference type="PhylomeDB" id="K6UF35"/>
<name>K6UF35_PLACD</name>
<dbReference type="Pfam" id="PF05795">
    <property type="entry name" value="Plasmodium_Vir"/>
    <property type="match status" value="1"/>
</dbReference>
<sequence length="286" mass="34125">MADLEGKFDLDKFLKEDSSLKNSKLFELYKYLDDFALQNITFTERVNRQECNLLQLCQHIQNIFNKCEEFSSSRTEIKNKCCDYFIYWLYGKIEEHKLSIYDTVCLYNSVSEIIKNNPSIIKKNKCEVKFKRETSLDVLKNKKVLYDFVENYNYIKDSWSRIGQSKQTEYCNYISHIFNLYITLEEEDRPKGLSNKYEKELNLFKNKFNNKNELSSLKEKCNIDDLIVKSLKIFESVNLLQGNDETVLSINNINPHYVDNFTSIKSDYTNFTLKKNIYNVFNIYHF</sequence>
<reference evidence="1 2" key="1">
    <citation type="journal article" date="2012" name="Nat. Genet.">
        <title>Plasmodium cynomolgi genome sequences provide insight into Plasmodium vivax and the monkey malaria clade.</title>
        <authorList>
            <person name="Tachibana S."/>
            <person name="Sullivan S.A."/>
            <person name="Kawai S."/>
            <person name="Nakamura S."/>
            <person name="Kim H.R."/>
            <person name="Goto N."/>
            <person name="Arisue N."/>
            <person name="Palacpac N.M.Q."/>
            <person name="Honma H."/>
            <person name="Yagi M."/>
            <person name="Tougan T."/>
            <person name="Katakai Y."/>
            <person name="Kaneko O."/>
            <person name="Mita T."/>
            <person name="Kita K."/>
            <person name="Yasutomi Y."/>
            <person name="Sutton P.L."/>
            <person name="Shakhbatyan R."/>
            <person name="Horii T."/>
            <person name="Yasunaga T."/>
            <person name="Barnwell J.W."/>
            <person name="Escalante A.A."/>
            <person name="Carlton J.M."/>
            <person name="Tanabe K."/>
        </authorList>
    </citation>
    <scope>NUCLEOTIDE SEQUENCE [LARGE SCALE GENOMIC DNA]</scope>
    <source>
        <strain evidence="1 2">B</strain>
    </source>
</reference>
<organism evidence="1 2">
    <name type="scientific">Plasmodium cynomolgi (strain B)</name>
    <dbReference type="NCBI Taxonomy" id="1120755"/>
    <lineage>
        <taxon>Eukaryota</taxon>
        <taxon>Sar</taxon>
        <taxon>Alveolata</taxon>
        <taxon>Apicomplexa</taxon>
        <taxon>Aconoidasida</taxon>
        <taxon>Haemosporida</taxon>
        <taxon>Plasmodiidae</taxon>
        <taxon>Plasmodium</taxon>
        <taxon>Plasmodium (Plasmodium)</taxon>
    </lineage>
</organism>
<dbReference type="EMBL" id="DF157133">
    <property type="protein sequence ID" value="GAB69411.1"/>
    <property type="molecule type" value="Genomic_DNA"/>
</dbReference>
<protein>
    <submittedName>
        <fullName evidence="1">CYIR protein</fullName>
    </submittedName>
</protein>
<evidence type="ECO:0000313" key="2">
    <source>
        <dbReference type="Proteomes" id="UP000006319"/>
    </source>
</evidence>
<dbReference type="OrthoDB" id="10304150at2759"/>
<dbReference type="KEGG" id="pcy:PCYB_001590"/>
<evidence type="ECO:0000313" key="1">
    <source>
        <dbReference type="EMBL" id="GAB69411.1"/>
    </source>
</evidence>
<dbReference type="RefSeq" id="XP_004227629.1">
    <property type="nucleotide sequence ID" value="XM_004227581.1"/>
</dbReference>
<feature type="non-terminal residue" evidence="1">
    <location>
        <position position="286"/>
    </location>
</feature>